<evidence type="ECO:0000256" key="2">
    <source>
        <dbReference type="ARBA" id="ARBA00022679"/>
    </source>
</evidence>
<evidence type="ECO:0000313" key="6">
    <source>
        <dbReference type="Proteomes" id="UP000049455"/>
    </source>
</evidence>
<dbReference type="PANTHER" id="PTHR43085">
    <property type="entry name" value="HEXOKINASE FAMILY MEMBER"/>
    <property type="match status" value="1"/>
</dbReference>
<dbReference type="InterPro" id="IPR011611">
    <property type="entry name" value="PfkB_dom"/>
</dbReference>
<feature type="domain" description="Carbohydrate kinase PfkB" evidence="4">
    <location>
        <begin position="1"/>
        <end position="292"/>
    </location>
</feature>
<dbReference type="GO" id="GO:0005829">
    <property type="term" value="C:cytosol"/>
    <property type="evidence" value="ECO:0007669"/>
    <property type="project" value="TreeGrafter"/>
</dbReference>
<evidence type="ECO:0000313" key="5">
    <source>
        <dbReference type="EMBL" id="CUH38933.1"/>
    </source>
</evidence>
<dbReference type="EC" id="2.7.1.45" evidence="5"/>
<proteinExistence type="inferred from homology"/>
<dbReference type="GO" id="GO:0042840">
    <property type="term" value="P:D-glucuronate catabolic process"/>
    <property type="evidence" value="ECO:0007669"/>
    <property type="project" value="TreeGrafter"/>
</dbReference>
<dbReference type="InterPro" id="IPR050306">
    <property type="entry name" value="PfkB_Carbo_kinase"/>
</dbReference>
<organism evidence="5 6">
    <name type="scientific">Jannaschia seosinensis</name>
    <dbReference type="NCBI Taxonomy" id="313367"/>
    <lineage>
        <taxon>Bacteria</taxon>
        <taxon>Pseudomonadati</taxon>
        <taxon>Pseudomonadota</taxon>
        <taxon>Alphaproteobacteria</taxon>
        <taxon>Rhodobacterales</taxon>
        <taxon>Roseobacteraceae</taxon>
        <taxon>Jannaschia</taxon>
    </lineage>
</organism>
<keyword evidence="3 5" id="KW-0418">Kinase</keyword>
<dbReference type="InterPro" id="IPR029056">
    <property type="entry name" value="Ribokinase-like"/>
</dbReference>
<dbReference type="SUPFAM" id="SSF53613">
    <property type="entry name" value="Ribokinase-like"/>
    <property type="match status" value="1"/>
</dbReference>
<dbReference type="Gene3D" id="3.40.1190.20">
    <property type="match status" value="1"/>
</dbReference>
<dbReference type="RefSeq" id="WP_083480377.1">
    <property type="nucleotide sequence ID" value="NZ_CYPR01000102.1"/>
</dbReference>
<evidence type="ECO:0000256" key="1">
    <source>
        <dbReference type="ARBA" id="ARBA00010688"/>
    </source>
</evidence>
<dbReference type="STRING" id="313367.JSE7799_01652"/>
<gene>
    <name evidence="5" type="primary">kdgK_1</name>
    <name evidence="5" type="ORF">JSE7799_01652</name>
</gene>
<dbReference type="EMBL" id="CYPR01000102">
    <property type="protein sequence ID" value="CUH38933.1"/>
    <property type="molecule type" value="Genomic_DNA"/>
</dbReference>
<reference evidence="5 6" key="1">
    <citation type="submission" date="2015-09" db="EMBL/GenBank/DDBJ databases">
        <authorList>
            <person name="Jackson K.R."/>
            <person name="Lunt B.L."/>
            <person name="Fisher J.N.B."/>
            <person name="Gardner A.V."/>
            <person name="Bailey M.E."/>
            <person name="Deus L.M."/>
            <person name="Earl A.S."/>
            <person name="Gibby P.D."/>
            <person name="Hartmann K.A."/>
            <person name="Liu J.E."/>
            <person name="Manci A.M."/>
            <person name="Nielsen D.A."/>
            <person name="Solomon M.B."/>
            <person name="Breakwell D.P."/>
            <person name="Burnett S.H."/>
            <person name="Grose J.H."/>
        </authorList>
    </citation>
    <scope>NUCLEOTIDE SEQUENCE [LARGE SCALE GENOMIC DNA]</scope>
    <source>
        <strain evidence="5 6">CECT 7799</strain>
    </source>
</reference>
<dbReference type="OrthoDB" id="9776822at2"/>
<evidence type="ECO:0000259" key="4">
    <source>
        <dbReference type="Pfam" id="PF00294"/>
    </source>
</evidence>
<comment type="similarity">
    <text evidence="1">Belongs to the carbohydrate kinase PfkB family.</text>
</comment>
<accession>A0A0M7BAH3</accession>
<keyword evidence="2 5" id="KW-0808">Transferase</keyword>
<keyword evidence="6" id="KW-1185">Reference proteome</keyword>
<dbReference type="GO" id="GO:0019698">
    <property type="term" value="P:D-galacturonate catabolic process"/>
    <property type="evidence" value="ECO:0007669"/>
    <property type="project" value="TreeGrafter"/>
</dbReference>
<dbReference type="GO" id="GO:0008673">
    <property type="term" value="F:2-dehydro-3-deoxygluconokinase activity"/>
    <property type="evidence" value="ECO:0007669"/>
    <property type="project" value="UniProtKB-EC"/>
</dbReference>
<dbReference type="CDD" id="cd01166">
    <property type="entry name" value="KdgK"/>
    <property type="match status" value="1"/>
</dbReference>
<dbReference type="Pfam" id="PF00294">
    <property type="entry name" value="PfkB"/>
    <property type="match status" value="1"/>
</dbReference>
<evidence type="ECO:0000256" key="3">
    <source>
        <dbReference type="ARBA" id="ARBA00022777"/>
    </source>
</evidence>
<protein>
    <submittedName>
        <fullName evidence="5">2-dehydro-3-deoxygluconokinase</fullName>
        <ecNumber evidence="5">2.7.1.45</ecNumber>
    </submittedName>
</protein>
<sequence>MKRIVFVGECMVEMAPADGGLYRMGFAGDTFNMAWYLARLRPDWRVDYLTDVGSDAVSDDMIAAIAAARIGTEHIRRHDDATVGLYLTSLHEGERSFAYWRGQSAARRLADDETRLAAAMARAEAVVLSGITLAIQPSEGRNWLISALSRARQDGAKVCLDPNLRPALWADAAEMRAALMAAAAVSDVVWPSFSDEAAAFGDADPAATLERYRKAGAREVIVKNGGEPVLFHDGTTTGSVTPVPVAKMVDSTAAGDAFNAGWLAARLARKSCEAAATQGCALSAKVIAGRGALVPV</sequence>
<dbReference type="Proteomes" id="UP000049455">
    <property type="component" value="Unassembled WGS sequence"/>
</dbReference>
<dbReference type="GO" id="GO:0006974">
    <property type="term" value="P:DNA damage response"/>
    <property type="evidence" value="ECO:0007669"/>
    <property type="project" value="TreeGrafter"/>
</dbReference>
<name>A0A0M7BAH3_9RHOB</name>
<dbReference type="AlphaFoldDB" id="A0A0M7BAH3"/>
<dbReference type="PANTHER" id="PTHR43085:SF15">
    <property type="entry name" value="2-DEHYDRO-3-DEOXYGLUCONOKINASE"/>
    <property type="match status" value="1"/>
</dbReference>